<keyword evidence="1" id="KW-1133">Transmembrane helix</keyword>
<protein>
    <submittedName>
        <fullName evidence="2">DUF2975 domain-containing protein</fullName>
    </submittedName>
</protein>
<gene>
    <name evidence="2" type="ORF">EXD82_04405</name>
</gene>
<evidence type="ECO:0000313" key="3">
    <source>
        <dbReference type="Proteomes" id="UP000317863"/>
    </source>
</evidence>
<keyword evidence="3" id="KW-1185">Reference proteome</keyword>
<dbReference type="RefSeq" id="WP_142535700.1">
    <property type="nucleotide sequence ID" value="NZ_SGJB01000006.1"/>
</dbReference>
<dbReference type="Proteomes" id="UP000317863">
    <property type="component" value="Unassembled WGS sequence"/>
</dbReference>
<dbReference type="OrthoDB" id="1757352at2"/>
<dbReference type="Pfam" id="PF11188">
    <property type="entry name" value="DUF2975"/>
    <property type="match status" value="1"/>
</dbReference>
<sequence>MKKSNSKKYLKLVLYIMIFFTVTMIVAVVLNFVGLIKEPNLDTTWIVFLVVMFIVSVLLIRIINDSYDTIFKRRNVDRFNMIGYTFIVMTIIDYITALVTPGSNGTIITIIPGVFITADMCMSLIPGLLSFVIAESFRDAIDIKEENDLTI</sequence>
<evidence type="ECO:0000313" key="2">
    <source>
        <dbReference type="EMBL" id="TQQ84870.1"/>
    </source>
</evidence>
<accession>A0A544QW06</accession>
<reference evidence="2 3" key="1">
    <citation type="submission" date="2019-02" db="EMBL/GenBank/DDBJ databases">
        <title>Peptostreptococcaceae bacterium ZHW00191 nov., a new bacterium isolated from the human gut.</title>
        <authorList>
            <person name="Zhou H.-W."/>
            <person name="Chen X.-J."/>
        </authorList>
    </citation>
    <scope>NUCLEOTIDE SEQUENCE [LARGE SCALE GENOMIC DNA]</scope>
    <source>
        <strain evidence="2 3">ZHW00191</strain>
    </source>
</reference>
<feature type="transmembrane region" description="Helical" evidence="1">
    <location>
        <begin position="84"/>
        <end position="101"/>
    </location>
</feature>
<feature type="transmembrane region" description="Helical" evidence="1">
    <location>
        <begin position="12"/>
        <end position="33"/>
    </location>
</feature>
<organism evidence="2 3">
    <name type="scientific">Peptacetobacter hominis</name>
    <dbReference type="NCBI Taxonomy" id="2743610"/>
    <lineage>
        <taxon>Bacteria</taxon>
        <taxon>Bacillati</taxon>
        <taxon>Bacillota</taxon>
        <taxon>Clostridia</taxon>
        <taxon>Peptostreptococcales</taxon>
        <taxon>Peptostreptococcaceae</taxon>
        <taxon>Peptacetobacter</taxon>
    </lineage>
</organism>
<name>A0A544QW06_9FIRM</name>
<dbReference type="EMBL" id="SGJB01000006">
    <property type="protein sequence ID" value="TQQ84870.1"/>
    <property type="molecule type" value="Genomic_DNA"/>
</dbReference>
<dbReference type="InterPro" id="IPR021354">
    <property type="entry name" value="DUF2975"/>
</dbReference>
<evidence type="ECO:0000256" key="1">
    <source>
        <dbReference type="SAM" id="Phobius"/>
    </source>
</evidence>
<keyword evidence="1" id="KW-0812">Transmembrane</keyword>
<dbReference type="AlphaFoldDB" id="A0A544QW06"/>
<feature type="transmembrane region" description="Helical" evidence="1">
    <location>
        <begin position="107"/>
        <end position="134"/>
    </location>
</feature>
<proteinExistence type="predicted"/>
<comment type="caution">
    <text evidence="2">The sequence shown here is derived from an EMBL/GenBank/DDBJ whole genome shotgun (WGS) entry which is preliminary data.</text>
</comment>
<feature type="transmembrane region" description="Helical" evidence="1">
    <location>
        <begin position="45"/>
        <end position="63"/>
    </location>
</feature>
<keyword evidence="1" id="KW-0472">Membrane</keyword>